<evidence type="ECO:0000256" key="1">
    <source>
        <dbReference type="ARBA" id="ARBA00022741"/>
    </source>
</evidence>
<accession>A0A6B9RG93</accession>
<organism evidence="4">
    <name type="scientific">Streptococcus suis</name>
    <dbReference type="NCBI Taxonomy" id="1307"/>
    <lineage>
        <taxon>Bacteria</taxon>
        <taxon>Bacillati</taxon>
        <taxon>Bacillota</taxon>
        <taxon>Bacilli</taxon>
        <taxon>Lactobacillales</taxon>
        <taxon>Streptococcaceae</taxon>
        <taxon>Streptococcus</taxon>
    </lineage>
</organism>
<keyword evidence="2" id="KW-0378">Hydrolase</keyword>
<keyword evidence="1" id="KW-0547">Nucleotide-binding</keyword>
<name>A0A6B9RG93_STRSU</name>
<evidence type="ECO:0008006" key="5">
    <source>
        <dbReference type="Google" id="ProtNLM"/>
    </source>
</evidence>
<dbReference type="InterPro" id="IPR021229">
    <property type="entry name" value="DUF2800"/>
</dbReference>
<evidence type="ECO:0000256" key="2">
    <source>
        <dbReference type="ARBA" id="ARBA00022806"/>
    </source>
</evidence>
<protein>
    <recommendedName>
        <fullName evidence="5">Phage protein</fullName>
    </recommendedName>
</protein>
<keyword evidence="3" id="KW-0067">ATP-binding</keyword>
<dbReference type="Pfam" id="PF10926">
    <property type="entry name" value="DUF2800"/>
    <property type="match status" value="1"/>
</dbReference>
<evidence type="ECO:0000256" key="3">
    <source>
        <dbReference type="ARBA" id="ARBA00022840"/>
    </source>
</evidence>
<proteinExistence type="predicted"/>
<dbReference type="GO" id="GO:0005524">
    <property type="term" value="F:ATP binding"/>
    <property type="evidence" value="ECO:0007669"/>
    <property type="project" value="UniProtKB-KW"/>
</dbReference>
<keyword evidence="2" id="KW-0347">Helicase</keyword>
<dbReference type="InterPro" id="IPR011604">
    <property type="entry name" value="PDDEXK-like_dom_sf"/>
</dbReference>
<dbReference type="Gene3D" id="3.90.320.10">
    <property type="match status" value="1"/>
</dbReference>
<dbReference type="GO" id="GO:0004386">
    <property type="term" value="F:helicase activity"/>
    <property type="evidence" value="ECO:0007669"/>
    <property type="project" value="UniProtKB-KW"/>
</dbReference>
<reference evidence="4" key="1">
    <citation type="submission" date="2019-09" db="EMBL/GenBank/DDBJ databases">
        <title>A novel lsa(E) multiresistance gene cluster located into ICE and prophage.</title>
        <authorList>
            <person name="Li D."/>
            <person name="Du X.-d."/>
            <person name="Shang Y."/>
        </authorList>
    </citation>
    <scope>NUCLEOTIDE SEQUENCE</scope>
    <source>
        <strain evidence="4">SC215</strain>
    </source>
</reference>
<dbReference type="EMBL" id="MN437485">
    <property type="protein sequence ID" value="QHI00442.1"/>
    <property type="molecule type" value="Genomic_DNA"/>
</dbReference>
<evidence type="ECO:0000313" key="4">
    <source>
        <dbReference type="EMBL" id="QHI00442.1"/>
    </source>
</evidence>
<dbReference type="AlphaFoldDB" id="A0A6B9RG93"/>
<sequence length="400" mass="44863">MLTVLLLYQLLTLNTLRQSLKKLEGLVMTNHAILSASASHRWLNCPPSVRLTEDIPNETSEFALEGTDAHELCAYLVENALGRNARDPTENLVFYNDEMQECAEEYCNYVIEQVEKAKGYSRDPTVLVEQRLDFSKWVPEGFGTGDCIIVADGLLQVIDYKHGLGVLVDADHNPQMMCYALGALEMFDGLYDFDKVTMTIFQPRKHNISTFEIEKTELLEWAENVLAPKAELAFKGEGEMQSGKHCQFCKLKNVCRKRAEDNLALAQMEFANPATLDNEDIAEILPKLDLLISWANDIKAYALNQATDGHPIPGYKLVEGRSVRKFSDESAVSQIMIEAGFDPYEKKLLTITAMTKLVGKKTFNDLLGGLIIKPSGKPTLVPIGDSRQEMNLAKNEFKED</sequence>